<comment type="subcellular location">
    <subcellularLocation>
        <location evidence="1 10">Cytoplasm</location>
    </subcellularLocation>
</comment>
<evidence type="ECO:0000256" key="10">
    <source>
        <dbReference type="HAMAP-Rule" id="MF_00255"/>
    </source>
</evidence>
<dbReference type="Proteomes" id="UP000182508">
    <property type="component" value="Unassembled WGS sequence"/>
</dbReference>
<dbReference type="GO" id="GO:0004820">
    <property type="term" value="F:glycine-tRNA ligase activity"/>
    <property type="evidence" value="ECO:0007669"/>
    <property type="project" value="UniProtKB-UniRule"/>
</dbReference>
<dbReference type="NCBIfam" id="TIGR00211">
    <property type="entry name" value="glyS"/>
    <property type="match status" value="1"/>
</dbReference>
<dbReference type="EC" id="6.1.1.14" evidence="10"/>
<dbReference type="Pfam" id="PF02092">
    <property type="entry name" value="tRNA_synt_2f"/>
    <property type="match status" value="1"/>
</dbReference>
<evidence type="ECO:0000256" key="4">
    <source>
        <dbReference type="ARBA" id="ARBA00022598"/>
    </source>
</evidence>
<reference evidence="12 13" key="1">
    <citation type="submission" date="2016-10" db="EMBL/GenBank/DDBJ databases">
        <authorList>
            <person name="de Groot N.N."/>
        </authorList>
    </citation>
    <scope>NUCLEOTIDE SEQUENCE [LARGE SCALE GENOMIC DNA]</scope>
    <source>
        <strain evidence="12 13">A-4</strain>
    </source>
</reference>
<feature type="domain" description="DALR anticodon binding" evidence="11">
    <location>
        <begin position="637"/>
        <end position="719"/>
    </location>
</feature>
<dbReference type="InterPro" id="IPR006194">
    <property type="entry name" value="Gly-tRNA-synth_heterodimer"/>
</dbReference>
<dbReference type="GO" id="GO:0004814">
    <property type="term" value="F:arginine-tRNA ligase activity"/>
    <property type="evidence" value="ECO:0007669"/>
    <property type="project" value="InterPro"/>
</dbReference>
<evidence type="ECO:0000313" key="13">
    <source>
        <dbReference type="Proteomes" id="UP000182508"/>
    </source>
</evidence>
<keyword evidence="7 10" id="KW-0648">Protein biosynthesis</keyword>
<evidence type="ECO:0000256" key="8">
    <source>
        <dbReference type="ARBA" id="ARBA00023146"/>
    </source>
</evidence>
<keyword evidence="4 10" id="KW-0436">Ligase</keyword>
<evidence type="ECO:0000256" key="6">
    <source>
        <dbReference type="ARBA" id="ARBA00022840"/>
    </source>
</evidence>
<evidence type="ECO:0000256" key="2">
    <source>
        <dbReference type="ARBA" id="ARBA00008226"/>
    </source>
</evidence>
<keyword evidence="8 10" id="KW-0030">Aminoacyl-tRNA synthetase</keyword>
<comment type="similarity">
    <text evidence="2 10">Belongs to the class-II aminoacyl-tRNA synthetase family.</text>
</comment>
<evidence type="ECO:0000313" key="12">
    <source>
        <dbReference type="EMBL" id="SDB10850.1"/>
    </source>
</evidence>
<comment type="subunit">
    <text evidence="10">Tetramer of two alpha and two beta subunits.</text>
</comment>
<dbReference type="Pfam" id="PF05746">
    <property type="entry name" value="DALR_1"/>
    <property type="match status" value="1"/>
</dbReference>
<keyword evidence="5 10" id="KW-0547">Nucleotide-binding</keyword>
<evidence type="ECO:0000256" key="7">
    <source>
        <dbReference type="ARBA" id="ARBA00022917"/>
    </source>
</evidence>
<dbReference type="GO" id="GO:0005829">
    <property type="term" value="C:cytosol"/>
    <property type="evidence" value="ECO:0007669"/>
    <property type="project" value="TreeGrafter"/>
</dbReference>
<comment type="catalytic activity">
    <reaction evidence="9 10">
        <text>tRNA(Gly) + glycine + ATP = glycyl-tRNA(Gly) + AMP + diphosphate</text>
        <dbReference type="Rhea" id="RHEA:16013"/>
        <dbReference type="Rhea" id="RHEA-COMP:9664"/>
        <dbReference type="Rhea" id="RHEA-COMP:9683"/>
        <dbReference type="ChEBI" id="CHEBI:30616"/>
        <dbReference type="ChEBI" id="CHEBI:33019"/>
        <dbReference type="ChEBI" id="CHEBI:57305"/>
        <dbReference type="ChEBI" id="CHEBI:78442"/>
        <dbReference type="ChEBI" id="CHEBI:78522"/>
        <dbReference type="ChEBI" id="CHEBI:456215"/>
        <dbReference type="EC" id="6.1.1.14"/>
    </reaction>
</comment>
<accession>A0A1G6AR69</accession>
<dbReference type="PROSITE" id="PS50861">
    <property type="entry name" value="AA_TRNA_LIGASE_II_GLYAB"/>
    <property type="match status" value="1"/>
</dbReference>
<dbReference type="InterPro" id="IPR008909">
    <property type="entry name" value="DALR_anticod-bd"/>
</dbReference>
<keyword evidence="6 10" id="KW-0067">ATP-binding</keyword>
<evidence type="ECO:0000256" key="3">
    <source>
        <dbReference type="ARBA" id="ARBA00022490"/>
    </source>
</evidence>
<dbReference type="PANTHER" id="PTHR30075:SF2">
    <property type="entry name" value="GLYCINE--TRNA LIGASE, CHLOROPLASTIC_MITOCHONDRIAL 2"/>
    <property type="match status" value="1"/>
</dbReference>
<name>A0A1G6AR69_9STRE</name>
<dbReference type="GO" id="GO:0006426">
    <property type="term" value="P:glycyl-tRNA aminoacylation"/>
    <property type="evidence" value="ECO:0007669"/>
    <property type="project" value="UniProtKB-UniRule"/>
</dbReference>
<dbReference type="SUPFAM" id="SSF109604">
    <property type="entry name" value="HD-domain/PDEase-like"/>
    <property type="match status" value="1"/>
</dbReference>
<dbReference type="AlphaFoldDB" id="A0A1G6AR69"/>
<evidence type="ECO:0000259" key="11">
    <source>
        <dbReference type="Pfam" id="PF05746"/>
    </source>
</evidence>
<organism evidence="12 13">
    <name type="scientific">Streptococcus henryi</name>
    <dbReference type="NCBI Taxonomy" id="439219"/>
    <lineage>
        <taxon>Bacteria</taxon>
        <taxon>Bacillati</taxon>
        <taxon>Bacillota</taxon>
        <taxon>Bacilli</taxon>
        <taxon>Lactobacillales</taxon>
        <taxon>Streptococcaceae</taxon>
        <taxon>Streptococcus</taxon>
    </lineage>
</organism>
<keyword evidence="13" id="KW-1185">Reference proteome</keyword>
<gene>
    <name evidence="10" type="primary">glyS</name>
    <name evidence="12" type="ORF">SAMN02910293_00564</name>
</gene>
<dbReference type="InterPro" id="IPR015944">
    <property type="entry name" value="Gly-tRNA-synth_bsu"/>
</dbReference>
<dbReference type="STRING" id="439219.SAMN02910293_00564"/>
<dbReference type="PANTHER" id="PTHR30075">
    <property type="entry name" value="GLYCYL-TRNA SYNTHETASE"/>
    <property type="match status" value="1"/>
</dbReference>
<evidence type="ECO:0000256" key="9">
    <source>
        <dbReference type="ARBA" id="ARBA00047937"/>
    </source>
</evidence>
<dbReference type="GO" id="GO:0006420">
    <property type="term" value="P:arginyl-tRNA aminoacylation"/>
    <property type="evidence" value="ECO:0007669"/>
    <property type="project" value="InterPro"/>
</dbReference>
<evidence type="ECO:0000256" key="5">
    <source>
        <dbReference type="ARBA" id="ARBA00022741"/>
    </source>
</evidence>
<protein>
    <recommendedName>
        <fullName evidence="10">Glycine--tRNA ligase beta subunit</fullName>
        <ecNumber evidence="10">6.1.1.14</ecNumber>
    </recommendedName>
    <alternativeName>
        <fullName evidence="10">Glycyl-tRNA synthetase beta subunit</fullName>
        <shortName evidence="10">GlyRS</shortName>
    </alternativeName>
</protein>
<dbReference type="eggNOG" id="COG0751">
    <property type="taxonomic scope" value="Bacteria"/>
</dbReference>
<proteinExistence type="inferred from homology"/>
<keyword evidence="3 10" id="KW-0963">Cytoplasm</keyword>
<sequence length="736" mass="81158">MRPHYLRQLSKRRKTTISEKGIEHGLNPRKKDRPPLCASTLPWSPIFRSDFKALGILIMTKNLLVELGLEELPAYVVTPSEKQLGEKMASFLADNRLSYDNIQTFSTPRRLAVRVTGLADAQTDLTEDFKGPSKKIALDADGNFSKAAQGFVRGKGLTVEDIEFREIKGEEYVYVTKHEAGKAAKEVLAGIPEVLASLTFPVSMHWAGNDFEYIRPVHTLTVLLDDEALDLDFLDISSGRVSRGHRFLGQEVEIASADSYEDDLRSVFVITDAKERQNMIVEQIKAIEAAQNVQVEIDADLLNEVLNLVEYPTAFMGAFDTKYLEVPEEVLVTSMKAHQRYFVVRDQAGKLMPNFISVRNGNAEHIDNVVKGNEKVLVARLEDGEFFWKEDQKLQIVDLVAKLAKVTFHEKIGSLAEHMDRAQVIAAYLAEKADLTAEETADLDRAAQIYKFDLLTGMVGEFDELQGIMGEKYALLAGENAAVAAAIREHYLPNSAEGDLPETKVGAALALADKLDTLLAFFSVGLIPSGSNDPYALRRATQGIVRILDAFGWNIPMDELINNLYGLSFDSLTYANKEEVLSFIRARVDKMMGKTPKDIKEAVLAGSTFVVPEMLAAAESLVAASKADNYKAAVESLSRVFNLAEKADATSQVDSSLFENDAEKALAQATDELVLSGTANDKVAQLFALSPVINNFFDNTMVMVEDEAVKNNRLALLASLVAKAKAVAVFNKLNSK</sequence>
<evidence type="ECO:0000256" key="1">
    <source>
        <dbReference type="ARBA" id="ARBA00004496"/>
    </source>
</evidence>
<dbReference type="EMBL" id="FMXP01000006">
    <property type="protein sequence ID" value="SDB10850.1"/>
    <property type="molecule type" value="Genomic_DNA"/>
</dbReference>
<dbReference type="PRINTS" id="PR01045">
    <property type="entry name" value="TRNASYNTHGB"/>
</dbReference>
<dbReference type="HAMAP" id="MF_00255">
    <property type="entry name" value="Gly_tRNA_synth_beta"/>
    <property type="match status" value="1"/>
</dbReference>
<dbReference type="GO" id="GO:0005524">
    <property type="term" value="F:ATP binding"/>
    <property type="evidence" value="ECO:0007669"/>
    <property type="project" value="UniProtKB-UniRule"/>
</dbReference>